<keyword evidence="3" id="KW-1185">Reference proteome</keyword>
<evidence type="ECO:0000259" key="1">
    <source>
        <dbReference type="Pfam" id="PF10026"/>
    </source>
</evidence>
<name>A0ABS4IDF1_9BACI</name>
<proteinExistence type="predicted"/>
<evidence type="ECO:0000313" key="2">
    <source>
        <dbReference type="EMBL" id="MBP1968471.1"/>
    </source>
</evidence>
<dbReference type="RefSeq" id="WP_209461696.1">
    <property type="nucleotide sequence ID" value="NZ_CP110224.1"/>
</dbReference>
<evidence type="ECO:0000313" key="3">
    <source>
        <dbReference type="Proteomes" id="UP001519345"/>
    </source>
</evidence>
<feature type="domain" description="DUF2268" evidence="1">
    <location>
        <begin position="66"/>
        <end position="257"/>
    </location>
</feature>
<organism evidence="2 3">
    <name type="scientific">Virgibacillus natechei</name>
    <dbReference type="NCBI Taxonomy" id="1216297"/>
    <lineage>
        <taxon>Bacteria</taxon>
        <taxon>Bacillati</taxon>
        <taxon>Bacillota</taxon>
        <taxon>Bacilli</taxon>
        <taxon>Bacillales</taxon>
        <taxon>Bacillaceae</taxon>
        <taxon>Virgibacillus</taxon>
    </lineage>
</organism>
<comment type="caution">
    <text evidence="2">The sequence shown here is derived from an EMBL/GenBank/DDBJ whole genome shotgun (WGS) entry which is preliminary data.</text>
</comment>
<dbReference type="Pfam" id="PF10026">
    <property type="entry name" value="DUF2268"/>
    <property type="match status" value="1"/>
</dbReference>
<gene>
    <name evidence="2" type="ORF">J2Z83_000563</name>
</gene>
<dbReference type="EMBL" id="JAGGKX010000002">
    <property type="protein sequence ID" value="MBP1968471.1"/>
    <property type="molecule type" value="Genomic_DNA"/>
</dbReference>
<protein>
    <submittedName>
        <fullName evidence="2">Uncharacterized protein YjaZ</fullName>
    </submittedName>
</protein>
<sequence length="262" mass="30925">MGVIRTDKWLMDSYDKPIDICENLEKYFDGASASEIYNYLLSHGMYRQPSRNGNNEIVDHLKEKKVWHIVQDESQKLRKLWSGPNIPIFIFPSDTSNRKLKQDFNGKSGLAFKNKLFLFISNENKEEEIRALFAHEYNHICRLSKFKKSEKDYVLLDTIILEGLAENAVREKFGEEYLANWTAYYSNEELKKLFNHLILPKKDVHNQERKHQEILYGLRFYPKMVGYSVGYYLVKKYIDENNTLSKDLLSFPTSKIAQIKTE</sequence>
<dbReference type="Proteomes" id="UP001519345">
    <property type="component" value="Unassembled WGS sequence"/>
</dbReference>
<dbReference type="InterPro" id="IPR018728">
    <property type="entry name" value="DUF2268"/>
</dbReference>
<reference evidence="2 3" key="1">
    <citation type="submission" date="2021-03" db="EMBL/GenBank/DDBJ databases">
        <title>Genomic Encyclopedia of Type Strains, Phase IV (KMG-IV): sequencing the most valuable type-strain genomes for metagenomic binning, comparative biology and taxonomic classification.</title>
        <authorList>
            <person name="Goeker M."/>
        </authorList>
    </citation>
    <scope>NUCLEOTIDE SEQUENCE [LARGE SCALE GENOMIC DNA]</scope>
    <source>
        <strain evidence="2 3">DSM 25609</strain>
    </source>
</reference>
<accession>A0ABS4IDF1</accession>